<reference evidence="9" key="1">
    <citation type="submission" date="2018-10" db="EMBL/GenBank/DDBJ databases">
        <title>Schaedlerella arabinophila gen. nov. sp. nov., isolated from the mouse intestinal tract and comparative analysis with the genome of the closely related altered Schaedler flora strain ASF502.</title>
        <authorList>
            <person name="Miyake S."/>
            <person name="Soh M."/>
            <person name="Seedorf H."/>
        </authorList>
    </citation>
    <scope>NUCLEOTIDE SEQUENCE [LARGE SCALE GENOMIC DNA]</scope>
    <source>
        <strain evidence="9">DSM 106076</strain>
    </source>
</reference>
<comment type="caution">
    <text evidence="9">The sequence shown here is derived from an EMBL/GenBank/DDBJ whole genome shotgun (WGS) entry which is preliminary data.</text>
</comment>
<evidence type="ECO:0000256" key="7">
    <source>
        <dbReference type="SAM" id="Phobius"/>
    </source>
</evidence>
<dbReference type="AlphaFoldDB" id="A0A426DN09"/>
<keyword evidence="3 7" id="KW-0812">Transmembrane</keyword>
<organism evidence="9 10">
    <name type="scientific">Schaedlerella arabinosiphila</name>
    <dbReference type="NCBI Taxonomy" id="2044587"/>
    <lineage>
        <taxon>Bacteria</taxon>
        <taxon>Bacillati</taxon>
        <taxon>Bacillota</taxon>
        <taxon>Clostridia</taxon>
        <taxon>Lachnospirales</taxon>
        <taxon>Lachnospiraceae</taxon>
        <taxon>Schaedlerella</taxon>
    </lineage>
</organism>
<keyword evidence="2" id="KW-1003">Cell membrane</keyword>
<evidence type="ECO:0000256" key="6">
    <source>
        <dbReference type="SAM" id="MobiDB-lite"/>
    </source>
</evidence>
<feature type="region of interest" description="Disordered" evidence="6">
    <location>
        <begin position="351"/>
        <end position="391"/>
    </location>
</feature>
<name>A0A426DN09_9FIRM</name>
<evidence type="ECO:0000256" key="2">
    <source>
        <dbReference type="ARBA" id="ARBA00022475"/>
    </source>
</evidence>
<keyword evidence="10" id="KW-1185">Reference proteome</keyword>
<evidence type="ECO:0000256" key="3">
    <source>
        <dbReference type="ARBA" id="ARBA00022692"/>
    </source>
</evidence>
<evidence type="ECO:0000256" key="4">
    <source>
        <dbReference type="ARBA" id="ARBA00022989"/>
    </source>
</evidence>
<protein>
    <submittedName>
        <fullName evidence="9">FtsX-like permease family protein</fullName>
    </submittedName>
</protein>
<keyword evidence="4 7" id="KW-1133">Transmembrane helix</keyword>
<evidence type="ECO:0000313" key="10">
    <source>
        <dbReference type="Proteomes" id="UP000274920"/>
    </source>
</evidence>
<evidence type="ECO:0000256" key="1">
    <source>
        <dbReference type="ARBA" id="ARBA00004651"/>
    </source>
</evidence>
<sequence>MEAGTTYITYMGMNPVNADRHEGFEGIEYMPLRIYENQTRLWYEAGDGFYDTAEGAVWERIAEMLETCKEKMMPVTPVSDLQLLRPFHDGEAALAEGRRITPEEYEKGGRVCLIPQTFAQKNDLQVGDTLPLQFYFADYKYPLCQVAFVTGGMDMEAIDADGNILNPFWEGGYEIVGIYSYSVTLTNDPHAFAENQIFVPERSVSKDFKDHVTARGPMQVYNTSFRIKNGSIGRFMEEFSKLPESSLLEIEFDDGGYETFASKMKNTRIVAAALFFAGLALLLATIAFLMYFMILKQRRRTAVEQALGMTKRQCVISLLGGILVLTAVCSAAGAAAGMQMSQAVREAAESKDEGFSTAYTKGMPDSRGEEEASPDDAGGVKNEDGVENEAISENPSVDQRILVCLTALCETGVVSLLSLFFISRNLCAAPILVLSEKE</sequence>
<dbReference type="EMBL" id="RHJS01000002">
    <property type="protein sequence ID" value="RRK34169.1"/>
    <property type="molecule type" value="Genomic_DNA"/>
</dbReference>
<evidence type="ECO:0000256" key="5">
    <source>
        <dbReference type="ARBA" id="ARBA00023136"/>
    </source>
</evidence>
<accession>A0A426DN09</accession>
<keyword evidence="5 7" id="KW-0472">Membrane</keyword>
<dbReference type="Pfam" id="PF02687">
    <property type="entry name" value="FtsX"/>
    <property type="match status" value="1"/>
</dbReference>
<evidence type="ECO:0000259" key="8">
    <source>
        <dbReference type="Pfam" id="PF02687"/>
    </source>
</evidence>
<feature type="transmembrane region" description="Helical" evidence="7">
    <location>
        <begin position="315"/>
        <end position="336"/>
    </location>
</feature>
<dbReference type="Proteomes" id="UP000274920">
    <property type="component" value="Unassembled WGS sequence"/>
</dbReference>
<dbReference type="GO" id="GO:0005886">
    <property type="term" value="C:plasma membrane"/>
    <property type="evidence" value="ECO:0007669"/>
    <property type="project" value="UniProtKB-SubCell"/>
</dbReference>
<comment type="subcellular location">
    <subcellularLocation>
        <location evidence="1">Cell membrane</location>
        <topology evidence="1">Multi-pass membrane protein</topology>
    </subcellularLocation>
</comment>
<proteinExistence type="predicted"/>
<dbReference type="InterPro" id="IPR003838">
    <property type="entry name" value="ABC3_permease_C"/>
</dbReference>
<gene>
    <name evidence="9" type="ORF">EBB54_24680</name>
</gene>
<evidence type="ECO:0000313" key="9">
    <source>
        <dbReference type="EMBL" id="RRK34169.1"/>
    </source>
</evidence>
<feature type="transmembrane region" description="Helical" evidence="7">
    <location>
        <begin position="269"/>
        <end position="294"/>
    </location>
</feature>
<feature type="domain" description="ABC3 transporter permease C-terminal" evidence="8">
    <location>
        <begin position="274"/>
        <end position="344"/>
    </location>
</feature>